<evidence type="ECO:0000256" key="14">
    <source>
        <dbReference type="ARBA" id="ARBA00061395"/>
    </source>
</evidence>
<feature type="domain" description="Ion transport" evidence="18">
    <location>
        <begin position="1181"/>
        <end position="1470"/>
    </location>
</feature>
<keyword evidence="8" id="KW-0851">Voltage-gated channel</keyword>
<feature type="domain" description="Ion transport" evidence="18">
    <location>
        <begin position="456"/>
        <end position="692"/>
    </location>
</feature>
<feature type="transmembrane region" description="Helical" evidence="17">
    <location>
        <begin position="467"/>
        <end position="484"/>
    </location>
</feature>
<feature type="compositionally biased region" description="Polar residues" evidence="16">
    <location>
        <begin position="96"/>
        <end position="111"/>
    </location>
</feature>
<feature type="region of interest" description="Disordered" evidence="16">
    <location>
        <begin position="399"/>
        <end position="433"/>
    </location>
</feature>
<feature type="transmembrane region" description="Helical" evidence="17">
    <location>
        <begin position="1520"/>
        <end position="1542"/>
    </location>
</feature>
<accession>A0A166ART4</accession>
<feature type="transmembrane region" description="Helical" evidence="17">
    <location>
        <begin position="660"/>
        <end position="685"/>
    </location>
</feature>
<organism evidence="19 20">
    <name type="scientific">Sistotremastrum suecicum HHB10207 ss-3</name>
    <dbReference type="NCBI Taxonomy" id="1314776"/>
    <lineage>
        <taxon>Eukaryota</taxon>
        <taxon>Fungi</taxon>
        <taxon>Dikarya</taxon>
        <taxon>Basidiomycota</taxon>
        <taxon>Agaricomycotina</taxon>
        <taxon>Agaricomycetes</taxon>
        <taxon>Sistotremastrales</taxon>
        <taxon>Sistotremastraceae</taxon>
        <taxon>Sistotremastrum</taxon>
    </lineage>
</organism>
<comment type="similarity">
    <text evidence="14">Belongs to the calcium channel alpha-1 subunit (TC 1.A.1.11) family.</text>
</comment>
<dbReference type="GO" id="GO:0098703">
    <property type="term" value="P:calcium ion import across plasma membrane"/>
    <property type="evidence" value="ECO:0007669"/>
    <property type="project" value="TreeGrafter"/>
</dbReference>
<feature type="compositionally biased region" description="Polar residues" evidence="16">
    <location>
        <begin position="43"/>
        <end position="55"/>
    </location>
</feature>
<evidence type="ECO:0000256" key="7">
    <source>
        <dbReference type="ARBA" id="ARBA00022837"/>
    </source>
</evidence>
<comment type="subcellular location">
    <subcellularLocation>
        <location evidence="1">Cell membrane</location>
        <topology evidence="1">Multi-pass membrane protein</topology>
    </subcellularLocation>
</comment>
<sequence length="2101" mass="235781">MNPSSSSTAISPAISQPSSPSKTSSEGLSRRNSWNRPRDIQIPVNTNPFRTHSNSNSLEVGSAIVMDDLDSSDFAPPRPIGGGSGHGKGFSYNLPGPQQSESSLDSPTYSSADDVRLTAPSRGDSDTDIERVPTRKRYAQSSPLKKGTDTLRAVGKKMRRVSMRVVNLAAMDMESSMRIQDEDEEQDRREREASAAGRRNLDLDEPADESRREEEAEDVETKISPLRGRTLCFLYPTSSVRLAMYKLLVYHWTEPAILLLIIINTLLLTIQSANTLFLDDPLPRGPLSTWEDIGIFALFCVFTLESFARIVVSGLLLDPAVHLSSIFSNPFHDNPPIPVVISRLTTPFKLSQDQPKPSPIPVLVGGPEKGHARKSTEGFIPDTLKIVIPPLTPIHSRHPSINPAPATFPPPPNPSHPLPSNSTNANPPPMSRRSSSVLPFEFALHAQRSLAHRGVPYLRHSWSRIDAIAVTSFWISFILSAVGVEHTAGLHLGLFRALSVLRCSRLLAVTNGTSTIMRSLKIARPLLANVAYFVIFAMVLFSIVGVQSFNGSFLRQCVMTMPDGNNLTWGQFCGGFVDPHSLNTSAFITASGALSTSSPRGFICPLGQTCVEQDQNPNMGIQSYDNIFTALLQVIVIASVNTWSTDMYDAIDAEFFASSLFYVLGVIVLNFWLLNLFVAVITNTFSSIRSATKKSAFGAHRVKPAQEEWMLADGNSSGSGLTVGGSRRNIVRVVYEKTQLFWPLLVLASVSIQATRTPNRSQGFLDRINFAELVFTLLFDVEILWRFLGHMPDWRLFLSSPSNFLDLFLGLICSAIQIPVIRHAAVYPWLTFFQLARFYRVILVFPRMKPLLLAIFGNFYGLLNMTMFLLLTNFLAALVAVQLFRGDLTPDANMNFSQIYNGFLAMYQIFSSENWTDVLYSAGEAEVPFKQVIVTVVFLSGWFLFANFIILQMFVAVLRENFEVAEESKNGQQAAQYYVAHLGPQQIDDVHSRDWLGWLNPYRYFKDASDVSSGSNGWGPRSSTVGLPFQKSSVETLRMHRRARSASGNWSSLKTTYSIKTIAALNHFFSGEEQIDHIPLRTMTIKDRRGAMDNIDELEETERYLDILATVAPNASPVQASRDALYDRRQRTARFIAAHPSYDKTLWIFSQTNKLRRTAQSVVKPANGKRIFGRSHSPIAHPIFELIILLAVIGGIVVAGIATPAYRREFYQQHGFIRGSWFDLAEATFVLVLLFEFFVKVLADGFAFTPNAYLKDEWNIVDFIILAGLIVNTISSIVVIGGVNRVTRSLRALRALRLITLIDKNRSTFESLIFAGASRILDAAMLAMLYLVPYAVWGLNIFTGLMYSCNDSSVAGKDQCRDEYVSYVLDSNSVNLGFYAPRVWDNPHTSTSWSFDNFPSSLLILFEIVSLEGWIDVLEAAVGITGHDLQPLTNANQANALFFLFFNLLGAVVILTVFVSVIIGNFSTKTGTAYLTQAQRDWIDLRRLIMRQKPSKRPKTRPVGRFRSWCYDRAVNKHGWWAKMMTFVFVVHILVLMTETFTRGKLRDDFRDDYFLAVICIYALDVSIRFYGLGLRSFLANGWNSFDLIVVIGSAATTIPIRAGSASFSTQQMQKIFLTSIAFKLVQRSNRMNQLFKTSRSSLPVISSLMILWFTLFLFFGILYVEVFGLTRWESAETREENYSTLGRALLMLAFMSTGEGWNQYMHDYALTYPRCTNSSPSEPDSDCGSVGWAFSLFIAWNILSMYIFVNMFTGVVVESFSYVTQQAGGSRSITREEMRSFKKIWAEYANHNTGYLEKRNFIPFFAKLSNCFEVRIYPSELSIANLKKVAHFDEDMDFRSGGRIIDGIDLYKLARALSSIDPAEIRRRRRLYNRLIQEASISTEPGRGLSFTSVLLMISHYTLINDKDALELKEWIRRTEVNKLVKDLVDLERVRGLLKMVYDRRRFLAYREEKAAEVARQQRPDIPAIVVDSLMTTPPSQSRDITLAGLEETPSPTRQTVYSPTTVFAEDGPTPSPSPSSPSFMSVLREGSRRVSDVSTRTTDIYDHYVRDSSPSPTRSPNETNFAEGSALGRWSTLRESKWGDVMGKVKKDDEDDPDE</sequence>
<feature type="region of interest" description="Disordered" evidence="16">
    <location>
        <begin position="2007"/>
        <end position="2073"/>
    </location>
</feature>
<proteinExistence type="inferred from homology"/>
<evidence type="ECO:0000259" key="18">
    <source>
        <dbReference type="Pfam" id="PF00520"/>
    </source>
</evidence>
<dbReference type="PANTHER" id="PTHR45628:SF7">
    <property type="entry name" value="VOLTAGE-DEPENDENT CALCIUM CHANNEL TYPE A SUBUNIT ALPHA-1"/>
    <property type="match status" value="1"/>
</dbReference>
<evidence type="ECO:0000256" key="15">
    <source>
        <dbReference type="ARBA" id="ARBA00067459"/>
    </source>
</evidence>
<keyword evidence="20" id="KW-1185">Reference proteome</keyword>
<evidence type="ECO:0000256" key="8">
    <source>
        <dbReference type="ARBA" id="ARBA00022882"/>
    </source>
</evidence>
<feature type="transmembrane region" description="Helical" evidence="17">
    <location>
        <begin position="293"/>
        <end position="317"/>
    </location>
</feature>
<evidence type="ECO:0000256" key="10">
    <source>
        <dbReference type="ARBA" id="ARBA00023065"/>
    </source>
</evidence>
<evidence type="ECO:0000256" key="3">
    <source>
        <dbReference type="ARBA" id="ARBA00022475"/>
    </source>
</evidence>
<evidence type="ECO:0000256" key="2">
    <source>
        <dbReference type="ARBA" id="ARBA00022448"/>
    </source>
</evidence>
<evidence type="ECO:0000256" key="13">
    <source>
        <dbReference type="ARBA" id="ARBA00023303"/>
    </source>
</evidence>
<feature type="transmembrane region" description="Helical" evidence="17">
    <location>
        <begin position="932"/>
        <end position="958"/>
    </location>
</feature>
<feature type="transmembrane region" description="Helical" evidence="17">
    <location>
        <begin position="851"/>
        <end position="879"/>
    </location>
</feature>
<dbReference type="Gene3D" id="1.10.287.70">
    <property type="match status" value="4"/>
</dbReference>
<dbReference type="FunFam" id="1.10.287.70:FF:000093">
    <property type="entry name" value="Calcium channel subunit Cch1"/>
    <property type="match status" value="1"/>
</dbReference>
<feature type="compositionally biased region" description="Low complexity" evidence="16">
    <location>
        <begin position="1"/>
        <end position="27"/>
    </location>
</feature>
<feature type="compositionally biased region" description="Pro residues" evidence="16">
    <location>
        <begin position="406"/>
        <end position="417"/>
    </location>
</feature>
<feature type="transmembrane region" description="Helical" evidence="17">
    <location>
        <begin position="526"/>
        <end position="546"/>
    </location>
</feature>
<keyword evidence="13" id="KW-0407">Ion channel</keyword>
<feature type="transmembrane region" description="Helical" evidence="17">
    <location>
        <begin position="1554"/>
        <end position="1573"/>
    </location>
</feature>
<keyword evidence="4" id="KW-0109">Calcium transport</keyword>
<dbReference type="GO" id="GO:0008331">
    <property type="term" value="F:high voltage-gated calcium channel activity"/>
    <property type="evidence" value="ECO:0007669"/>
    <property type="project" value="TreeGrafter"/>
</dbReference>
<dbReference type="InterPro" id="IPR050599">
    <property type="entry name" value="VDCC_alpha-1_subunit"/>
</dbReference>
<keyword evidence="7" id="KW-0106">Calcium</keyword>
<dbReference type="OrthoDB" id="416585at2759"/>
<feature type="transmembrane region" description="Helical" evidence="17">
    <location>
        <begin position="808"/>
        <end position="830"/>
    </location>
</feature>
<keyword evidence="6 17" id="KW-0812">Transmembrane</keyword>
<feature type="region of interest" description="Disordered" evidence="16">
    <location>
        <begin position="1"/>
        <end position="55"/>
    </location>
</feature>
<protein>
    <recommendedName>
        <fullName evidence="15">Calcium-channel protein CCH1</fullName>
    </recommendedName>
</protein>
<dbReference type="GO" id="GO:0005891">
    <property type="term" value="C:voltage-gated calcium channel complex"/>
    <property type="evidence" value="ECO:0007669"/>
    <property type="project" value="TreeGrafter"/>
</dbReference>
<dbReference type="STRING" id="1314776.A0A166ART4"/>
<evidence type="ECO:0000256" key="17">
    <source>
        <dbReference type="SAM" id="Phobius"/>
    </source>
</evidence>
<feature type="transmembrane region" description="Helical" evidence="17">
    <location>
        <begin position="1183"/>
        <end position="1203"/>
    </location>
</feature>
<gene>
    <name evidence="19" type="ORF">SISSUDRAFT_1064349</name>
</gene>
<feature type="transmembrane region" description="Helical" evidence="17">
    <location>
        <begin position="1263"/>
        <end position="1284"/>
    </location>
</feature>
<feature type="domain" description="Ion transport" evidence="18">
    <location>
        <begin position="743"/>
        <end position="968"/>
    </location>
</feature>
<keyword evidence="11 17" id="KW-0472">Membrane</keyword>
<evidence type="ECO:0000313" key="20">
    <source>
        <dbReference type="Proteomes" id="UP000076798"/>
    </source>
</evidence>
<feature type="transmembrane region" description="Helical" evidence="17">
    <location>
        <begin position="256"/>
        <end position="273"/>
    </location>
</feature>
<feature type="transmembrane region" description="Helical" evidence="17">
    <location>
        <begin position="1440"/>
        <end position="1463"/>
    </location>
</feature>
<feature type="transmembrane region" description="Helical" evidence="17">
    <location>
        <begin position="770"/>
        <end position="788"/>
    </location>
</feature>
<feature type="domain" description="Ion transport" evidence="18">
    <location>
        <begin position="1519"/>
        <end position="1768"/>
    </location>
</feature>
<evidence type="ECO:0000256" key="16">
    <source>
        <dbReference type="SAM" id="MobiDB-lite"/>
    </source>
</evidence>
<dbReference type="InterPro" id="IPR005821">
    <property type="entry name" value="Ion_trans_dom"/>
</dbReference>
<dbReference type="EMBL" id="KV428134">
    <property type="protein sequence ID" value="KZT35609.1"/>
    <property type="molecule type" value="Genomic_DNA"/>
</dbReference>
<evidence type="ECO:0000256" key="1">
    <source>
        <dbReference type="ARBA" id="ARBA00004651"/>
    </source>
</evidence>
<name>A0A166ART4_9AGAM</name>
<evidence type="ECO:0000256" key="11">
    <source>
        <dbReference type="ARBA" id="ARBA00023136"/>
    </source>
</evidence>
<dbReference type="InterPro" id="IPR027359">
    <property type="entry name" value="Volt_channel_dom_sf"/>
</dbReference>
<feature type="transmembrane region" description="Helical" evidence="17">
    <location>
        <begin position="1641"/>
        <end position="1665"/>
    </location>
</feature>
<feature type="region of interest" description="Disordered" evidence="16">
    <location>
        <begin position="350"/>
        <end position="375"/>
    </location>
</feature>
<keyword evidence="12" id="KW-0325">Glycoprotein</keyword>
<feature type="compositionally biased region" description="Basic and acidic residues" evidence="16">
    <location>
        <begin position="123"/>
        <end position="133"/>
    </location>
</feature>
<dbReference type="Proteomes" id="UP000076798">
    <property type="component" value="Unassembled WGS sequence"/>
</dbReference>
<feature type="transmembrane region" description="Helical" evidence="17">
    <location>
        <begin position="1224"/>
        <end position="1243"/>
    </location>
</feature>
<dbReference type="PANTHER" id="PTHR45628">
    <property type="entry name" value="VOLTAGE-DEPENDENT CALCIUM CHANNEL TYPE A SUBUNIT ALPHA-1"/>
    <property type="match status" value="1"/>
</dbReference>
<feature type="region of interest" description="Disordered" evidence="16">
    <location>
        <begin position="174"/>
        <end position="220"/>
    </location>
</feature>
<dbReference type="Pfam" id="PF00520">
    <property type="entry name" value="Ion_trans"/>
    <property type="match status" value="4"/>
</dbReference>
<evidence type="ECO:0000256" key="4">
    <source>
        <dbReference type="ARBA" id="ARBA00022568"/>
    </source>
</evidence>
<evidence type="ECO:0000256" key="6">
    <source>
        <dbReference type="ARBA" id="ARBA00022692"/>
    </source>
</evidence>
<feature type="region of interest" description="Disordered" evidence="16">
    <location>
        <begin position="69"/>
        <end position="152"/>
    </location>
</feature>
<keyword evidence="2" id="KW-0813">Transport</keyword>
<feature type="compositionally biased region" description="Polar residues" evidence="16">
    <location>
        <begin position="2054"/>
        <end position="2068"/>
    </location>
</feature>
<keyword evidence="9 17" id="KW-1133">Transmembrane helix</keyword>
<feature type="transmembrane region" description="Helical" evidence="17">
    <location>
        <begin position="1731"/>
        <end position="1750"/>
    </location>
</feature>
<feature type="transmembrane region" description="Helical" evidence="17">
    <location>
        <begin position="1585"/>
        <end position="1605"/>
    </location>
</feature>
<keyword evidence="10" id="KW-0406">Ion transport</keyword>
<evidence type="ECO:0000256" key="9">
    <source>
        <dbReference type="ARBA" id="ARBA00022989"/>
    </source>
</evidence>
<evidence type="ECO:0000313" key="19">
    <source>
        <dbReference type="EMBL" id="KZT35609.1"/>
    </source>
</evidence>
<keyword evidence="5" id="KW-0107">Calcium channel</keyword>
<keyword evidence="3" id="KW-1003">Cell membrane</keyword>
<evidence type="ECO:0000256" key="5">
    <source>
        <dbReference type="ARBA" id="ARBA00022673"/>
    </source>
</evidence>
<reference evidence="19 20" key="1">
    <citation type="journal article" date="2016" name="Mol. Biol. Evol.">
        <title>Comparative Genomics of Early-Diverging Mushroom-Forming Fungi Provides Insights into the Origins of Lignocellulose Decay Capabilities.</title>
        <authorList>
            <person name="Nagy L.G."/>
            <person name="Riley R."/>
            <person name="Tritt A."/>
            <person name="Adam C."/>
            <person name="Daum C."/>
            <person name="Floudas D."/>
            <person name="Sun H."/>
            <person name="Yadav J.S."/>
            <person name="Pangilinan J."/>
            <person name="Larsson K.H."/>
            <person name="Matsuura K."/>
            <person name="Barry K."/>
            <person name="Labutti K."/>
            <person name="Kuo R."/>
            <person name="Ohm R.A."/>
            <person name="Bhattacharya S.S."/>
            <person name="Shirouzu T."/>
            <person name="Yoshinaga Y."/>
            <person name="Martin F.M."/>
            <person name="Grigoriev I.V."/>
            <person name="Hibbett D.S."/>
        </authorList>
    </citation>
    <scope>NUCLEOTIDE SEQUENCE [LARGE SCALE GENOMIC DNA]</scope>
    <source>
        <strain evidence="19 20">HHB10207 ss-3</strain>
    </source>
</reference>
<evidence type="ECO:0000256" key="12">
    <source>
        <dbReference type="ARBA" id="ARBA00023180"/>
    </source>
</evidence>
<feature type="transmembrane region" description="Helical" evidence="17">
    <location>
        <begin position="623"/>
        <end position="640"/>
    </location>
</feature>
<dbReference type="Gene3D" id="1.20.120.350">
    <property type="entry name" value="Voltage-gated potassium channels. Chain C"/>
    <property type="match status" value="4"/>
</dbReference>
<dbReference type="SUPFAM" id="SSF81324">
    <property type="entry name" value="Voltage-gated potassium channels"/>
    <property type="match status" value="4"/>
</dbReference>